<sequence length="102" mass="11739">MTLSISEVELVGWWICGCITLSSVVVRASVRFRMPISPSRCIITSCGIDCWEFPNLLFHVEIVRHFRAGSHRLFGDVEIGVLIYACWLAWIWVSCSKRYRVC</sequence>
<feature type="transmembrane region" description="Helical" evidence="1">
    <location>
        <begin position="12"/>
        <end position="30"/>
    </location>
</feature>
<accession>A0A8S9LV22</accession>
<protein>
    <submittedName>
        <fullName evidence="2">Uncharacterized protein</fullName>
    </submittedName>
</protein>
<keyword evidence="1" id="KW-0472">Membrane</keyword>
<organism evidence="2 3">
    <name type="scientific">Brassica cretica</name>
    <name type="common">Mustard</name>
    <dbReference type="NCBI Taxonomy" id="69181"/>
    <lineage>
        <taxon>Eukaryota</taxon>
        <taxon>Viridiplantae</taxon>
        <taxon>Streptophyta</taxon>
        <taxon>Embryophyta</taxon>
        <taxon>Tracheophyta</taxon>
        <taxon>Spermatophyta</taxon>
        <taxon>Magnoliopsida</taxon>
        <taxon>eudicotyledons</taxon>
        <taxon>Gunneridae</taxon>
        <taxon>Pentapetalae</taxon>
        <taxon>rosids</taxon>
        <taxon>malvids</taxon>
        <taxon>Brassicales</taxon>
        <taxon>Brassicaceae</taxon>
        <taxon>Brassiceae</taxon>
        <taxon>Brassica</taxon>
    </lineage>
</organism>
<evidence type="ECO:0000313" key="3">
    <source>
        <dbReference type="Proteomes" id="UP000712281"/>
    </source>
</evidence>
<comment type="caution">
    <text evidence="2">The sequence shown here is derived from an EMBL/GenBank/DDBJ whole genome shotgun (WGS) entry which is preliminary data.</text>
</comment>
<proteinExistence type="predicted"/>
<evidence type="ECO:0000256" key="1">
    <source>
        <dbReference type="SAM" id="Phobius"/>
    </source>
</evidence>
<gene>
    <name evidence="2" type="ORF">F2Q68_00044767</name>
</gene>
<keyword evidence="1" id="KW-0812">Transmembrane</keyword>
<dbReference type="Proteomes" id="UP000712281">
    <property type="component" value="Unassembled WGS sequence"/>
</dbReference>
<dbReference type="EMBL" id="QGKW02000276">
    <property type="protein sequence ID" value="KAF2609408.1"/>
    <property type="molecule type" value="Genomic_DNA"/>
</dbReference>
<name>A0A8S9LV22_BRACR</name>
<reference evidence="2" key="1">
    <citation type="submission" date="2019-12" db="EMBL/GenBank/DDBJ databases">
        <title>Genome sequencing and annotation of Brassica cretica.</title>
        <authorList>
            <person name="Studholme D.J."/>
            <person name="Sarris P.F."/>
        </authorList>
    </citation>
    <scope>NUCLEOTIDE SEQUENCE</scope>
    <source>
        <strain evidence="2">PFS-001/15</strain>
        <tissue evidence="2">Leaf</tissue>
    </source>
</reference>
<evidence type="ECO:0000313" key="2">
    <source>
        <dbReference type="EMBL" id="KAF2609408.1"/>
    </source>
</evidence>
<dbReference type="AlphaFoldDB" id="A0A8S9LV22"/>
<feature type="transmembrane region" description="Helical" evidence="1">
    <location>
        <begin position="73"/>
        <end position="93"/>
    </location>
</feature>
<keyword evidence="1" id="KW-1133">Transmembrane helix</keyword>